<reference evidence="5 6" key="1">
    <citation type="journal article" date="2019" name="Nat. Med.">
        <title>A library of human gut bacterial isolates paired with longitudinal multiomics data enables mechanistic microbiome research.</title>
        <authorList>
            <person name="Poyet M."/>
            <person name="Groussin M."/>
            <person name="Gibbons S.M."/>
            <person name="Avila-Pacheco J."/>
            <person name="Jiang X."/>
            <person name="Kearney S.M."/>
            <person name="Perrotta A.R."/>
            <person name="Berdy B."/>
            <person name="Zhao S."/>
            <person name="Lieberman T.D."/>
            <person name="Swanson P.K."/>
            <person name="Smith M."/>
            <person name="Roesemann S."/>
            <person name="Alexander J.E."/>
            <person name="Rich S.A."/>
            <person name="Livny J."/>
            <person name="Vlamakis H."/>
            <person name="Clish C."/>
            <person name="Bullock K."/>
            <person name="Deik A."/>
            <person name="Scott J."/>
            <person name="Pierce K.A."/>
            <person name="Xavier R.J."/>
            <person name="Alm E.J."/>
        </authorList>
    </citation>
    <scope>NUCLEOTIDE SEQUENCE [LARGE SCALE GENOMIC DNA]</scope>
    <source>
        <strain evidence="4 6">BIOML-A2</strain>
        <strain evidence="3 5">BIOML-A6</strain>
    </source>
</reference>
<dbReference type="Proteomes" id="UP000440198">
    <property type="component" value="Unassembled WGS sequence"/>
</dbReference>
<dbReference type="PROSITE" id="PS51257">
    <property type="entry name" value="PROKAR_LIPOPROTEIN"/>
    <property type="match status" value="1"/>
</dbReference>
<dbReference type="Gene3D" id="2.60.40.2340">
    <property type="match status" value="1"/>
</dbReference>
<keyword evidence="1" id="KW-0732">Signal</keyword>
<dbReference type="AlphaFoldDB" id="A0A7J4YIQ2"/>
<dbReference type="Proteomes" id="UP000421791">
    <property type="component" value="Unassembled WGS sequence"/>
</dbReference>
<feature type="domain" description="DUF5000" evidence="2">
    <location>
        <begin position="289"/>
        <end position="389"/>
    </location>
</feature>
<proteinExistence type="predicted"/>
<protein>
    <recommendedName>
        <fullName evidence="2">DUF5000 domain-containing protein</fullName>
    </recommendedName>
</protein>
<evidence type="ECO:0000313" key="6">
    <source>
        <dbReference type="Proteomes" id="UP000440198"/>
    </source>
</evidence>
<sequence length="412" mass="46530">MKKIYLYAILATFASMSMLTSCDADAEFETEVPVNPVMRPIISLTAMEQEDIFEGVIDDNKRTIKLEVEAWTDLSNMTVNLNIPKRATLISPSSPEGVWDLTQPVNVVINNIERDVTYTVTAKKKAEFIENPIVSLVAKAGGETATGEIDHTNHTIKLNFGPWVNLSETTLTIEVKPHVKLVDPITLETVCNFSETKTKSIIVNDVQKDVTYNLVVTQTELEAVEVARENLKEYKLDNDANPLTGDLPGAFGDRTTAKLFDGKFMSAANQWGEVGWSAGSCGFQPNNNPDGSAWITVNVGKIIYLAKFSAHRYRSEELTHVTNFDIFGYCQEGQPAQDGNWDGWIKLGTFKYNPDTHINFAEGDCINIDKNSTKQAQYYRIVARENWFGYTHTPEWREHVYTFTEFQFWEYK</sequence>
<comment type="caution">
    <text evidence="3">The sequence shown here is derived from an EMBL/GenBank/DDBJ whole genome shotgun (WGS) entry which is preliminary data.</text>
</comment>
<evidence type="ECO:0000313" key="4">
    <source>
        <dbReference type="EMBL" id="KAA5252633.1"/>
    </source>
</evidence>
<dbReference type="GeneID" id="92988271"/>
<evidence type="ECO:0000259" key="2">
    <source>
        <dbReference type="Pfam" id="PF16391"/>
    </source>
</evidence>
<organism evidence="3 5">
    <name type="scientific">Bacteroides finegoldii</name>
    <dbReference type="NCBI Taxonomy" id="338188"/>
    <lineage>
        <taxon>Bacteria</taxon>
        <taxon>Pseudomonadati</taxon>
        <taxon>Bacteroidota</taxon>
        <taxon>Bacteroidia</taxon>
        <taxon>Bacteroidales</taxon>
        <taxon>Bacteroidaceae</taxon>
        <taxon>Bacteroides</taxon>
    </lineage>
</organism>
<dbReference type="Gene3D" id="2.60.120.260">
    <property type="entry name" value="Galactose-binding domain-like"/>
    <property type="match status" value="1"/>
</dbReference>
<evidence type="ECO:0000313" key="5">
    <source>
        <dbReference type="Proteomes" id="UP000421791"/>
    </source>
</evidence>
<dbReference type="EMBL" id="VWAK01000055">
    <property type="protein sequence ID" value="KAA5226912.1"/>
    <property type="molecule type" value="Genomic_DNA"/>
</dbReference>
<keyword evidence="6" id="KW-1185">Reference proteome</keyword>
<feature type="signal peptide" evidence="1">
    <location>
        <begin position="1"/>
        <end position="26"/>
    </location>
</feature>
<dbReference type="RefSeq" id="WP_007753821.1">
    <property type="nucleotide sequence ID" value="NZ_JAPFDV010000036.1"/>
</dbReference>
<dbReference type="Pfam" id="PF16391">
    <property type="entry name" value="DUF5000"/>
    <property type="match status" value="1"/>
</dbReference>
<name>A0A7J4YIQ2_9BACE</name>
<dbReference type="EMBL" id="VWAG01000058">
    <property type="protein sequence ID" value="KAA5252633.1"/>
    <property type="molecule type" value="Genomic_DNA"/>
</dbReference>
<accession>A0A7J4YIQ2</accession>
<dbReference type="InterPro" id="IPR032164">
    <property type="entry name" value="DUF5000"/>
</dbReference>
<feature type="chain" id="PRO_5044658273" description="DUF5000 domain-containing protein" evidence="1">
    <location>
        <begin position="27"/>
        <end position="412"/>
    </location>
</feature>
<evidence type="ECO:0000313" key="3">
    <source>
        <dbReference type="EMBL" id="KAA5226912.1"/>
    </source>
</evidence>
<gene>
    <name evidence="4" type="ORF">F2Z09_19535</name>
    <name evidence="3" type="ORF">F2Z22_20350</name>
</gene>
<evidence type="ECO:0000256" key="1">
    <source>
        <dbReference type="SAM" id="SignalP"/>
    </source>
</evidence>